<protein>
    <submittedName>
        <fullName evidence="1">Uncharacterized protein</fullName>
    </submittedName>
</protein>
<evidence type="ECO:0000313" key="1">
    <source>
        <dbReference type="EMBL" id="MFC5463017.1"/>
    </source>
</evidence>
<reference evidence="2" key="1">
    <citation type="journal article" date="2019" name="Int. J. Syst. Evol. Microbiol.">
        <title>The Global Catalogue of Microorganisms (GCM) 10K type strain sequencing project: providing services to taxonomists for standard genome sequencing and annotation.</title>
        <authorList>
            <consortium name="The Broad Institute Genomics Platform"/>
            <consortium name="The Broad Institute Genome Sequencing Center for Infectious Disease"/>
            <person name="Wu L."/>
            <person name="Ma J."/>
        </authorList>
    </citation>
    <scope>NUCLEOTIDE SEQUENCE [LARGE SCALE GENOMIC DNA]</scope>
    <source>
        <strain evidence="2">KACC 12649</strain>
    </source>
</reference>
<sequence length="62" mass="6500">MPLLLLDPDTQAPLRHRPYRLQLSAGAVIEGSTDGDGATRPLTAAERAAVLAWQFGGPTTSA</sequence>
<accession>A0ABW0LDK2</accession>
<keyword evidence="2" id="KW-1185">Reference proteome</keyword>
<comment type="caution">
    <text evidence="1">The sequence shown here is derived from an EMBL/GenBank/DDBJ whole genome shotgun (WGS) entry which is preliminary data.</text>
</comment>
<dbReference type="EMBL" id="JBHSMU010000019">
    <property type="protein sequence ID" value="MFC5463017.1"/>
    <property type="molecule type" value="Genomic_DNA"/>
</dbReference>
<organism evidence="1 2">
    <name type="scientific">Massilia niabensis</name>
    <dbReference type="NCBI Taxonomy" id="544910"/>
    <lineage>
        <taxon>Bacteria</taxon>
        <taxon>Pseudomonadati</taxon>
        <taxon>Pseudomonadota</taxon>
        <taxon>Betaproteobacteria</taxon>
        <taxon>Burkholderiales</taxon>
        <taxon>Oxalobacteraceae</taxon>
        <taxon>Telluria group</taxon>
        <taxon>Massilia</taxon>
    </lineage>
</organism>
<name>A0ABW0LDK2_9BURK</name>
<evidence type="ECO:0000313" key="2">
    <source>
        <dbReference type="Proteomes" id="UP001596050"/>
    </source>
</evidence>
<gene>
    <name evidence="1" type="ORF">ACFPN5_24685</name>
</gene>
<dbReference type="Proteomes" id="UP001596050">
    <property type="component" value="Unassembled WGS sequence"/>
</dbReference>
<dbReference type="RefSeq" id="WP_379786500.1">
    <property type="nucleotide sequence ID" value="NZ_JBHSMU010000019.1"/>
</dbReference>
<proteinExistence type="predicted"/>